<evidence type="ECO:0000256" key="3">
    <source>
        <dbReference type="ARBA" id="ARBA00022729"/>
    </source>
</evidence>
<dbReference type="Pfam" id="PF01822">
    <property type="entry name" value="WSC"/>
    <property type="match status" value="1"/>
</dbReference>
<dbReference type="InterPro" id="IPR002889">
    <property type="entry name" value="WSC_carb-bd"/>
</dbReference>
<evidence type="ECO:0000313" key="11">
    <source>
        <dbReference type="Proteomes" id="UP000284842"/>
    </source>
</evidence>
<dbReference type="InterPro" id="IPR051836">
    <property type="entry name" value="Kremen_rcpt"/>
</dbReference>
<keyword evidence="2 8" id="KW-0812">Transmembrane</keyword>
<keyword evidence="4 8" id="KW-1133">Transmembrane helix</keyword>
<accession>A0A409VG71</accession>
<dbReference type="GO" id="GO:0005886">
    <property type="term" value="C:plasma membrane"/>
    <property type="evidence" value="ECO:0007669"/>
    <property type="project" value="TreeGrafter"/>
</dbReference>
<dbReference type="EMBL" id="NHTK01006069">
    <property type="protein sequence ID" value="PPQ65262.1"/>
    <property type="molecule type" value="Genomic_DNA"/>
</dbReference>
<dbReference type="InParanoid" id="A0A409VG71"/>
<feature type="transmembrane region" description="Helical" evidence="8">
    <location>
        <begin position="228"/>
        <end position="252"/>
    </location>
</feature>
<keyword evidence="11" id="KW-1185">Reference proteome</keyword>
<comment type="caution">
    <text evidence="10">The sequence shown here is derived from an EMBL/GenBank/DDBJ whole genome shotgun (WGS) entry which is preliminary data.</text>
</comment>
<dbReference type="Proteomes" id="UP000284842">
    <property type="component" value="Unassembled WGS sequence"/>
</dbReference>
<dbReference type="PANTHER" id="PTHR24269">
    <property type="entry name" value="KREMEN PROTEIN"/>
    <property type="match status" value="1"/>
</dbReference>
<proteinExistence type="predicted"/>
<feature type="compositionally biased region" description="Low complexity" evidence="7">
    <location>
        <begin position="156"/>
        <end position="171"/>
    </location>
</feature>
<evidence type="ECO:0000313" key="10">
    <source>
        <dbReference type="EMBL" id="PPQ65262.1"/>
    </source>
</evidence>
<dbReference type="OrthoDB" id="5985073at2759"/>
<reference evidence="10 11" key="1">
    <citation type="journal article" date="2018" name="Evol. Lett.">
        <title>Horizontal gene cluster transfer increased hallucinogenic mushroom diversity.</title>
        <authorList>
            <person name="Reynolds H.T."/>
            <person name="Vijayakumar V."/>
            <person name="Gluck-Thaler E."/>
            <person name="Korotkin H.B."/>
            <person name="Matheny P.B."/>
            <person name="Slot J.C."/>
        </authorList>
    </citation>
    <scope>NUCLEOTIDE SEQUENCE [LARGE SCALE GENOMIC DNA]</scope>
    <source>
        <strain evidence="10 11">2629</strain>
    </source>
</reference>
<keyword evidence="5 8" id="KW-0472">Membrane</keyword>
<dbReference type="SMART" id="SM00321">
    <property type="entry name" value="WSC"/>
    <property type="match status" value="1"/>
</dbReference>
<dbReference type="STRING" id="181874.A0A409VG71"/>
<protein>
    <recommendedName>
        <fullName evidence="9">WSC domain-containing protein</fullName>
    </recommendedName>
</protein>
<evidence type="ECO:0000256" key="2">
    <source>
        <dbReference type="ARBA" id="ARBA00022692"/>
    </source>
</evidence>
<gene>
    <name evidence="10" type="ORF">CVT24_011417</name>
</gene>
<name>A0A409VG71_9AGAR</name>
<dbReference type="PANTHER" id="PTHR24269:SF16">
    <property type="entry name" value="PROTEIN SLG1"/>
    <property type="match status" value="1"/>
</dbReference>
<organism evidence="10 11">
    <name type="scientific">Panaeolus cyanescens</name>
    <dbReference type="NCBI Taxonomy" id="181874"/>
    <lineage>
        <taxon>Eukaryota</taxon>
        <taxon>Fungi</taxon>
        <taxon>Dikarya</taxon>
        <taxon>Basidiomycota</taxon>
        <taxon>Agaricomycotina</taxon>
        <taxon>Agaricomycetes</taxon>
        <taxon>Agaricomycetidae</taxon>
        <taxon>Agaricales</taxon>
        <taxon>Agaricineae</taxon>
        <taxon>Galeropsidaceae</taxon>
        <taxon>Panaeolus</taxon>
    </lineage>
</organism>
<evidence type="ECO:0000256" key="4">
    <source>
        <dbReference type="ARBA" id="ARBA00022989"/>
    </source>
</evidence>
<evidence type="ECO:0000256" key="1">
    <source>
        <dbReference type="ARBA" id="ARBA00004167"/>
    </source>
</evidence>
<feature type="region of interest" description="Disordered" evidence="7">
    <location>
        <begin position="304"/>
        <end position="324"/>
    </location>
</feature>
<sequence>MSSNSRPQPSQIPSLVPAPAGWTYIGCYEDSMSRTLDGGYRNTQDMTIMSCISVCQGNGFSIAGVEGGYQCYCANTIKAGAVKKTETECGMACVGDDLLSAGRLASQRCGDLWRLNIYQAQLRPAAPTTSTSSTFSSDTIPPQAPAPLPTTSNRLSTATTSTDSSTGTQRSFTRAVSETTLITVTSDTHSSDSPSSASISTALILPSPVDQIFTPNDTHSAKSAPSSAVVAGIAVATTAIAAILVALVIFTVRKWRRRNIEQTAMTQHGIIPAPYNKVAYHNTSPEDLPVYADFEGNFEGAAIHTSPHLPGSGRHTKVRLRPSH</sequence>
<feature type="compositionally biased region" description="Low complexity" evidence="7">
    <location>
        <begin position="128"/>
        <end position="139"/>
    </location>
</feature>
<feature type="region of interest" description="Disordered" evidence="7">
    <location>
        <begin position="128"/>
        <end position="172"/>
    </location>
</feature>
<evidence type="ECO:0000256" key="6">
    <source>
        <dbReference type="ARBA" id="ARBA00023180"/>
    </source>
</evidence>
<keyword evidence="3" id="KW-0732">Signal</keyword>
<keyword evidence="6" id="KW-0325">Glycoprotein</keyword>
<evidence type="ECO:0000256" key="7">
    <source>
        <dbReference type="SAM" id="MobiDB-lite"/>
    </source>
</evidence>
<feature type="domain" description="WSC" evidence="9">
    <location>
        <begin position="21"/>
        <end position="121"/>
    </location>
</feature>
<evidence type="ECO:0000256" key="5">
    <source>
        <dbReference type="ARBA" id="ARBA00023136"/>
    </source>
</evidence>
<evidence type="ECO:0000259" key="9">
    <source>
        <dbReference type="PROSITE" id="PS51212"/>
    </source>
</evidence>
<feature type="compositionally biased region" description="Basic residues" evidence="7">
    <location>
        <begin position="314"/>
        <end position="324"/>
    </location>
</feature>
<dbReference type="AlphaFoldDB" id="A0A409VG71"/>
<evidence type="ECO:0000256" key="8">
    <source>
        <dbReference type="SAM" id="Phobius"/>
    </source>
</evidence>
<comment type="subcellular location">
    <subcellularLocation>
        <location evidence="1">Membrane</location>
        <topology evidence="1">Single-pass membrane protein</topology>
    </subcellularLocation>
</comment>
<dbReference type="PROSITE" id="PS51212">
    <property type="entry name" value="WSC"/>
    <property type="match status" value="1"/>
</dbReference>